<feature type="transmembrane region" description="Helical" evidence="3">
    <location>
        <begin position="12"/>
        <end position="30"/>
    </location>
</feature>
<dbReference type="PROSITE" id="PS00562">
    <property type="entry name" value="CBM1_1"/>
    <property type="match status" value="1"/>
</dbReference>
<dbReference type="PANTHER" id="PTHR40135">
    <property type="entry name" value="MITOCHONDRIAL PHOSPHATE CARRIER PROTEIN"/>
    <property type="match status" value="1"/>
</dbReference>
<evidence type="ECO:0000256" key="2">
    <source>
        <dbReference type="SAM" id="MobiDB-lite"/>
    </source>
</evidence>
<dbReference type="InterPro" id="IPR000254">
    <property type="entry name" value="CBD"/>
</dbReference>
<evidence type="ECO:0000259" key="4">
    <source>
        <dbReference type="PROSITE" id="PS51164"/>
    </source>
</evidence>
<dbReference type="EMBL" id="JAFIMR010000044">
    <property type="protein sequence ID" value="KAI1856375.1"/>
    <property type="molecule type" value="Genomic_DNA"/>
</dbReference>
<dbReference type="Proteomes" id="UP000829685">
    <property type="component" value="Unassembled WGS sequence"/>
</dbReference>
<evidence type="ECO:0000256" key="1">
    <source>
        <dbReference type="ARBA" id="ARBA00022729"/>
    </source>
</evidence>
<dbReference type="GO" id="GO:0030248">
    <property type="term" value="F:cellulose binding"/>
    <property type="evidence" value="ECO:0007669"/>
    <property type="project" value="InterPro"/>
</dbReference>
<dbReference type="GO" id="GO:0005975">
    <property type="term" value="P:carbohydrate metabolic process"/>
    <property type="evidence" value="ECO:0007669"/>
    <property type="project" value="InterPro"/>
</dbReference>
<sequence>MIVTRLISLTNFVVASSALGFQVFVLYPWHKQLDESFESLKKEHLPELNRGLAKIFKDAQSAPRCFGDWKRISDWFPNYRWDVGPDMWVWRRVTAEHIFGTVAHWWNPPQPEADASSSRERPRMDQSESRLTAPALNFSILGLDSPVHKARCPGNPSRGPRQALFLPFLATGAYAQQSAYGQCGGTGWTGATSCVNGYACASLNAYYYQCLPGTAVSSTVKQTSTTISSGASTTATGQTTSASASATTPPKTLVSGHYWIRAVESPNFHSYLQAAPTATPSPGPGDAYLRSATNAGQFNIVDGQLVYYTGSSTLYMGVENPANKTQRTLETRFDTTQNDYGTFAFQGDTVTWTVADISRPNTAAWLVCGDEGKLYINTGAYAYNTPAGCADETIHSYGGSTADI</sequence>
<dbReference type="SUPFAM" id="SSF57180">
    <property type="entry name" value="Cellulose-binding domain"/>
    <property type="match status" value="1"/>
</dbReference>
<keyword evidence="3" id="KW-0812">Transmembrane</keyword>
<dbReference type="Pfam" id="PF00734">
    <property type="entry name" value="CBM_1"/>
    <property type="match status" value="1"/>
</dbReference>
<feature type="region of interest" description="Disordered" evidence="2">
    <location>
        <begin position="110"/>
        <end position="129"/>
    </location>
</feature>
<protein>
    <recommendedName>
        <fullName evidence="4">CBM1 domain-containing protein</fullName>
    </recommendedName>
</protein>
<feature type="region of interest" description="Disordered" evidence="2">
    <location>
        <begin position="227"/>
        <end position="248"/>
    </location>
</feature>
<evidence type="ECO:0000313" key="6">
    <source>
        <dbReference type="Proteomes" id="UP000829685"/>
    </source>
</evidence>
<evidence type="ECO:0000256" key="3">
    <source>
        <dbReference type="SAM" id="Phobius"/>
    </source>
</evidence>
<accession>A0A9P9WBY7</accession>
<comment type="caution">
    <text evidence="5">The sequence shown here is derived from an EMBL/GenBank/DDBJ whole genome shotgun (WGS) entry which is preliminary data.</text>
</comment>
<dbReference type="GO" id="GO:0005576">
    <property type="term" value="C:extracellular region"/>
    <property type="evidence" value="ECO:0007669"/>
    <property type="project" value="InterPro"/>
</dbReference>
<dbReference type="PROSITE" id="PS51164">
    <property type="entry name" value="CBM1_2"/>
    <property type="match status" value="1"/>
</dbReference>
<dbReference type="InterPro" id="IPR035971">
    <property type="entry name" value="CBD_sf"/>
</dbReference>
<keyword evidence="3" id="KW-1133">Transmembrane helix</keyword>
<reference evidence="5" key="1">
    <citation type="submission" date="2021-03" db="EMBL/GenBank/DDBJ databases">
        <title>Revisited historic fungal species revealed as producer of novel bioactive compounds through whole genome sequencing and comparative genomics.</title>
        <authorList>
            <person name="Vignolle G.A."/>
            <person name="Hochenegger N."/>
            <person name="Mach R.L."/>
            <person name="Mach-Aigner A.R."/>
            <person name="Javad Rahimi M."/>
            <person name="Salim K.A."/>
            <person name="Chan C.M."/>
            <person name="Lim L.B.L."/>
            <person name="Cai F."/>
            <person name="Druzhinina I.S."/>
            <person name="U'Ren J.M."/>
            <person name="Derntl C."/>
        </authorList>
    </citation>
    <scope>NUCLEOTIDE SEQUENCE</scope>
    <source>
        <strain evidence="5">TUCIM 5799</strain>
    </source>
</reference>
<keyword evidence="3" id="KW-0472">Membrane</keyword>
<dbReference type="AlphaFoldDB" id="A0A9P9WBY7"/>
<feature type="domain" description="CBM1" evidence="4">
    <location>
        <begin position="175"/>
        <end position="211"/>
    </location>
</feature>
<dbReference type="SMART" id="SM00236">
    <property type="entry name" value="fCBD"/>
    <property type="match status" value="1"/>
</dbReference>
<feature type="compositionally biased region" description="Basic and acidic residues" evidence="2">
    <location>
        <begin position="117"/>
        <end position="128"/>
    </location>
</feature>
<name>A0A9P9WBY7_9PEZI</name>
<keyword evidence="1" id="KW-0732">Signal</keyword>
<evidence type="ECO:0000313" key="5">
    <source>
        <dbReference type="EMBL" id="KAI1856375.1"/>
    </source>
</evidence>
<dbReference type="PANTHER" id="PTHR40135:SF1">
    <property type="entry name" value="MITOCHONDRIAL PHOSPHATE CARRIER PROTEIN"/>
    <property type="match status" value="1"/>
</dbReference>
<keyword evidence="6" id="KW-1185">Reference proteome</keyword>
<gene>
    <name evidence="5" type="ORF">JX265_011622</name>
</gene>
<organism evidence="5 6">
    <name type="scientific">Neoarthrinium moseri</name>
    <dbReference type="NCBI Taxonomy" id="1658444"/>
    <lineage>
        <taxon>Eukaryota</taxon>
        <taxon>Fungi</taxon>
        <taxon>Dikarya</taxon>
        <taxon>Ascomycota</taxon>
        <taxon>Pezizomycotina</taxon>
        <taxon>Sordariomycetes</taxon>
        <taxon>Xylariomycetidae</taxon>
        <taxon>Amphisphaeriales</taxon>
        <taxon>Apiosporaceae</taxon>
        <taxon>Neoarthrinium</taxon>
    </lineage>
</organism>
<proteinExistence type="predicted"/>